<organism evidence="1 2">
    <name type="scientific">Caerostris extrusa</name>
    <name type="common">Bark spider</name>
    <name type="synonym">Caerostris bankana</name>
    <dbReference type="NCBI Taxonomy" id="172846"/>
    <lineage>
        <taxon>Eukaryota</taxon>
        <taxon>Metazoa</taxon>
        <taxon>Ecdysozoa</taxon>
        <taxon>Arthropoda</taxon>
        <taxon>Chelicerata</taxon>
        <taxon>Arachnida</taxon>
        <taxon>Araneae</taxon>
        <taxon>Araneomorphae</taxon>
        <taxon>Entelegynae</taxon>
        <taxon>Araneoidea</taxon>
        <taxon>Araneidae</taxon>
        <taxon>Caerostris</taxon>
    </lineage>
</organism>
<sequence length="177" mass="19295">MILNTEAYRCYANTKVPEKDGSEVCSAPNFEISYVEQKIGQCSVVPPRKTSKDLQRELLAACANVDSSTVQGGLIEARRWYPKNVPQALLYKVGFEDYLKTKEPILPPHESPAILMLGDAGGGKDSHHEFRDSSCSAGESRLSLKRSPFRDDFLVGREGVACGDVQLTALRCVGGGS</sequence>
<dbReference type="Proteomes" id="UP001054945">
    <property type="component" value="Unassembled WGS sequence"/>
</dbReference>
<keyword evidence="2" id="KW-1185">Reference proteome</keyword>
<evidence type="ECO:0000313" key="1">
    <source>
        <dbReference type="EMBL" id="GIX86139.1"/>
    </source>
</evidence>
<evidence type="ECO:0000313" key="2">
    <source>
        <dbReference type="Proteomes" id="UP001054945"/>
    </source>
</evidence>
<gene>
    <name evidence="1" type="ORF">CEXT_188861</name>
</gene>
<comment type="caution">
    <text evidence="1">The sequence shown here is derived from an EMBL/GenBank/DDBJ whole genome shotgun (WGS) entry which is preliminary data.</text>
</comment>
<protein>
    <submittedName>
        <fullName evidence="1">Uncharacterized protein</fullName>
    </submittedName>
</protein>
<accession>A0AAV4NMX0</accession>
<reference evidence="1 2" key="1">
    <citation type="submission" date="2021-06" db="EMBL/GenBank/DDBJ databases">
        <title>Caerostris extrusa draft genome.</title>
        <authorList>
            <person name="Kono N."/>
            <person name="Arakawa K."/>
        </authorList>
    </citation>
    <scope>NUCLEOTIDE SEQUENCE [LARGE SCALE GENOMIC DNA]</scope>
</reference>
<dbReference type="AlphaFoldDB" id="A0AAV4NMX0"/>
<name>A0AAV4NMX0_CAEEX</name>
<dbReference type="EMBL" id="BPLR01021115">
    <property type="protein sequence ID" value="GIX86139.1"/>
    <property type="molecule type" value="Genomic_DNA"/>
</dbReference>
<proteinExistence type="predicted"/>